<evidence type="ECO:0000256" key="7">
    <source>
        <dbReference type="PIRNR" id="PIRNR000368"/>
    </source>
</evidence>
<evidence type="ECO:0000256" key="4">
    <source>
        <dbReference type="ARBA" id="ARBA00022723"/>
    </source>
</evidence>
<dbReference type="GO" id="GO:0043365">
    <property type="term" value="F:[formate-C-acetyltransferase]-activating enzyme activity"/>
    <property type="evidence" value="ECO:0007669"/>
    <property type="project" value="InterPro"/>
</dbReference>
<keyword evidence="4" id="KW-0479">Metal-binding</keyword>
<keyword evidence="6" id="KW-0411">Iron-sulfur</keyword>
<dbReference type="SFLD" id="SFLDS00029">
    <property type="entry name" value="Radical_SAM"/>
    <property type="match status" value="1"/>
</dbReference>
<proteinExistence type="inferred from homology"/>
<organism evidence="9 10">
    <name type="scientific">Romboutsia hominis</name>
    <dbReference type="NCBI Taxonomy" id="1507512"/>
    <lineage>
        <taxon>Bacteria</taxon>
        <taxon>Bacillati</taxon>
        <taxon>Bacillota</taxon>
        <taxon>Clostridia</taxon>
        <taxon>Peptostreptococcales</taxon>
        <taxon>Peptostreptococcaceae</taxon>
        <taxon>Romboutsia</taxon>
    </lineage>
</organism>
<keyword evidence="5" id="KW-0408">Iron</keyword>
<accession>A0A2P2BVN0</accession>
<dbReference type="Gene3D" id="3.20.20.70">
    <property type="entry name" value="Aldolase class I"/>
    <property type="match status" value="1"/>
</dbReference>
<dbReference type="AlphaFoldDB" id="A0A2P2BVN0"/>
<gene>
    <name evidence="9" type="ORF">FRIFI_2893</name>
</gene>
<keyword evidence="10" id="KW-1185">Reference proteome</keyword>
<evidence type="ECO:0000259" key="8">
    <source>
        <dbReference type="PROSITE" id="PS51918"/>
    </source>
</evidence>
<dbReference type="KEGG" id="rhom:FRIFI_2893"/>
<evidence type="ECO:0000256" key="6">
    <source>
        <dbReference type="ARBA" id="ARBA00023014"/>
    </source>
</evidence>
<dbReference type="GO" id="GO:0046872">
    <property type="term" value="F:metal ion binding"/>
    <property type="evidence" value="ECO:0007669"/>
    <property type="project" value="UniProtKB-KW"/>
</dbReference>
<dbReference type="InterPro" id="IPR058240">
    <property type="entry name" value="rSAM_sf"/>
</dbReference>
<dbReference type="SFLD" id="SFLDF00299">
    <property type="entry name" value="anaerobic_ribonucleoside-triph"/>
    <property type="match status" value="1"/>
</dbReference>
<comment type="similarity">
    <text evidence="7">Belongs to the organic radical-activating enzymes family.</text>
</comment>
<dbReference type="EMBL" id="LN650648">
    <property type="protein sequence ID" value="CEI74408.1"/>
    <property type="molecule type" value="Genomic_DNA"/>
</dbReference>
<dbReference type="PROSITE" id="PS51918">
    <property type="entry name" value="RADICAL_SAM"/>
    <property type="match status" value="1"/>
</dbReference>
<dbReference type="Proteomes" id="UP000245695">
    <property type="component" value="Chromosome 1"/>
</dbReference>
<dbReference type="RefSeq" id="WP_092921864.1">
    <property type="nucleotide sequence ID" value="NZ_FJTZ01000007.1"/>
</dbReference>
<evidence type="ECO:0000313" key="9">
    <source>
        <dbReference type="EMBL" id="CEI74408.1"/>
    </source>
</evidence>
<evidence type="ECO:0000256" key="5">
    <source>
        <dbReference type="ARBA" id="ARBA00023004"/>
    </source>
</evidence>
<comment type="cofactor">
    <cofactor evidence="1">
        <name>[4Fe-4S] cluster</name>
        <dbReference type="ChEBI" id="CHEBI:49883"/>
    </cofactor>
</comment>
<dbReference type="Pfam" id="PF13353">
    <property type="entry name" value="Fer4_12"/>
    <property type="match status" value="1"/>
</dbReference>
<dbReference type="GO" id="GO:0051539">
    <property type="term" value="F:4 iron, 4 sulfur cluster binding"/>
    <property type="evidence" value="ECO:0007669"/>
    <property type="project" value="UniProtKB-KW"/>
</dbReference>
<dbReference type="NCBIfam" id="TIGR02491">
    <property type="entry name" value="NrdG"/>
    <property type="match status" value="1"/>
</dbReference>
<keyword evidence="3" id="KW-0949">S-adenosyl-L-methionine</keyword>
<sequence>MKIRIAAPITFDSIVDGPGLRMVIWTQGCIHNCEECHNPQTHSLRGGYEVDTKEIIDKLNKLKLQRGITLSGGEPFLQPEALEEIAKEAKDKNLDVWSYTGFKFEELLNDRNPNRFKNLNLLKYIDVLVDGKFENDKKDIFLKFRGSSNQRIIDVKKTLKEKKIILAEEYIERDLCEAK</sequence>
<keyword evidence="2" id="KW-0004">4Fe-4S</keyword>
<evidence type="ECO:0000256" key="1">
    <source>
        <dbReference type="ARBA" id="ARBA00001966"/>
    </source>
</evidence>
<comment type="function">
    <text evidence="7">Activation of anaerobic ribonucleoside-triphosphate reductase under anaerobic conditions by generation of an organic free radical, using S-adenosylmethionine and reduced flavodoxin as cosubstrates to produce 5'-deoxy-adenosine.</text>
</comment>
<evidence type="ECO:0000256" key="2">
    <source>
        <dbReference type="ARBA" id="ARBA00022485"/>
    </source>
</evidence>
<protein>
    <recommendedName>
        <fullName evidence="7">Anaerobic ribonucleoside-triphosphate reductase-activating protein</fullName>
        <ecNumber evidence="7">1.97.1.-</ecNumber>
    </recommendedName>
</protein>
<dbReference type="PANTHER" id="PTHR30352">
    <property type="entry name" value="PYRUVATE FORMATE-LYASE-ACTIVATING ENZYME"/>
    <property type="match status" value="1"/>
</dbReference>
<dbReference type="InterPro" id="IPR007197">
    <property type="entry name" value="rSAM"/>
</dbReference>
<evidence type="ECO:0000313" key="10">
    <source>
        <dbReference type="Proteomes" id="UP000245695"/>
    </source>
</evidence>
<dbReference type="PANTHER" id="PTHR30352:SF2">
    <property type="entry name" value="ANAEROBIC RIBONUCLEOSIDE-TRIPHOSPHATE REDUCTASE-ACTIVATING PROTEIN"/>
    <property type="match status" value="1"/>
</dbReference>
<feature type="domain" description="Radical SAM core" evidence="8">
    <location>
        <begin position="15"/>
        <end position="179"/>
    </location>
</feature>
<dbReference type="SFLD" id="SFLDG01063">
    <property type="entry name" value="activating_enzymes__group_1"/>
    <property type="match status" value="1"/>
</dbReference>
<dbReference type="InterPro" id="IPR013785">
    <property type="entry name" value="Aldolase_TIM"/>
</dbReference>
<dbReference type="SFLD" id="SFLDG01066">
    <property type="entry name" value="organic_radical-activating_enz"/>
    <property type="match status" value="1"/>
</dbReference>
<keyword evidence="7 9" id="KW-0560">Oxidoreductase</keyword>
<dbReference type="PIRSF" id="PIRSF000368">
    <property type="entry name" value="NrdG"/>
    <property type="match status" value="1"/>
</dbReference>
<dbReference type="InterPro" id="IPR012837">
    <property type="entry name" value="NrdG"/>
</dbReference>
<dbReference type="CDD" id="cd01335">
    <property type="entry name" value="Radical_SAM"/>
    <property type="match status" value="1"/>
</dbReference>
<dbReference type="SUPFAM" id="SSF102114">
    <property type="entry name" value="Radical SAM enzymes"/>
    <property type="match status" value="1"/>
</dbReference>
<dbReference type="EC" id="1.97.1.-" evidence="7"/>
<dbReference type="InterPro" id="IPR034457">
    <property type="entry name" value="Organic_radical-activating"/>
</dbReference>
<dbReference type="GO" id="GO:0004748">
    <property type="term" value="F:ribonucleoside-diphosphate reductase activity, thioredoxin disulfide as acceptor"/>
    <property type="evidence" value="ECO:0007669"/>
    <property type="project" value="TreeGrafter"/>
</dbReference>
<evidence type="ECO:0000256" key="3">
    <source>
        <dbReference type="ARBA" id="ARBA00022691"/>
    </source>
</evidence>
<reference evidence="9 10" key="1">
    <citation type="submission" date="2014-09" db="EMBL/GenBank/DDBJ databases">
        <authorList>
            <person name="Hornung B.V."/>
        </authorList>
    </citation>
    <scope>NUCLEOTIDE SEQUENCE [LARGE SCALE GENOMIC DNA]</scope>
    <source>
        <strain evidence="9 10">FRIFI</strain>
    </source>
</reference>
<name>A0A2P2BVN0_9FIRM</name>